<evidence type="ECO:0000256" key="6">
    <source>
        <dbReference type="SAM" id="Phobius"/>
    </source>
</evidence>
<keyword evidence="5 6" id="KW-0472">Membrane</keyword>
<keyword evidence="7" id="KW-0732">Signal</keyword>
<evidence type="ECO:0000256" key="5">
    <source>
        <dbReference type="ARBA" id="ARBA00023136"/>
    </source>
</evidence>
<feature type="transmembrane region" description="Helical" evidence="6">
    <location>
        <begin position="282"/>
        <end position="302"/>
    </location>
</feature>
<dbReference type="GO" id="GO:0016020">
    <property type="term" value="C:membrane"/>
    <property type="evidence" value="ECO:0007669"/>
    <property type="project" value="UniProtKB-SubCell"/>
</dbReference>
<dbReference type="InterPro" id="IPR050930">
    <property type="entry name" value="MFS_Vesicular_Transporter"/>
</dbReference>
<feature type="transmembrane region" description="Helical" evidence="6">
    <location>
        <begin position="382"/>
        <end position="403"/>
    </location>
</feature>
<feature type="transmembrane region" description="Helical" evidence="6">
    <location>
        <begin position="206"/>
        <end position="225"/>
    </location>
</feature>
<feature type="transmembrane region" description="Helical" evidence="6">
    <location>
        <begin position="106"/>
        <end position="130"/>
    </location>
</feature>
<dbReference type="InterPro" id="IPR036259">
    <property type="entry name" value="MFS_trans_sf"/>
</dbReference>
<dbReference type="PANTHER" id="PTHR23506">
    <property type="entry name" value="GH10249P"/>
    <property type="match status" value="1"/>
</dbReference>
<dbReference type="GO" id="GO:0022857">
    <property type="term" value="F:transmembrane transporter activity"/>
    <property type="evidence" value="ECO:0007669"/>
    <property type="project" value="InterPro"/>
</dbReference>
<dbReference type="AlphaFoldDB" id="A0A1V9XPZ8"/>
<dbReference type="PANTHER" id="PTHR23506:SF26">
    <property type="entry name" value="MFS-TYPE TRANSPORTER SLC18B1"/>
    <property type="match status" value="1"/>
</dbReference>
<evidence type="ECO:0000256" key="3">
    <source>
        <dbReference type="ARBA" id="ARBA00022692"/>
    </source>
</evidence>
<evidence type="ECO:0000313" key="8">
    <source>
        <dbReference type="EMBL" id="OQR75565.1"/>
    </source>
</evidence>
<dbReference type="EMBL" id="MNPL01006174">
    <property type="protein sequence ID" value="OQR75565.1"/>
    <property type="molecule type" value="Genomic_DNA"/>
</dbReference>
<feature type="transmembrane region" description="Helical" evidence="6">
    <location>
        <begin position="78"/>
        <end position="100"/>
    </location>
</feature>
<proteinExistence type="predicted"/>
<dbReference type="OrthoDB" id="446368at2759"/>
<dbReference type="InParanoid" id="A0A1V9XPZ8"/>
<keyword evidence="3 6" id="KW-0812">Transmembrane</keyword>
<keyword evidence="9" id="KW-1185">Reference proteome</keyword>
<protein>
    <submittedName>
        <fullName evidence="8">MFS-type transporter SLC18B1-like</fullName>
    </submittedName>
</protein>
<feature type="transmembrane region" description="Helical" evidence="6">
    <location>
        <begin position="176"/>
        <end position="194"/>
    </location>
</feature>
<feature type="transmembrane region" description="Helical" evidence="6">
    <location>
        <begin position="308"/>
        <end position="329"/>
    </location>
</feature>
<evidence type="ECO:0000313" key="9">
    <source>
        <dbReference type="Proteomes" id="UP000192247"/>
    </source>
</evidence>
<accession>A0A1V9XPZ8</accession>
<organism evidence="8 9">
    <name type="scientific">Tropilaelaps mercedesae</name>
    <dbReference type="NCBI Taxonomy" id="418985"/>
    <lineage>
        <taxon>Eukaryota</taxon>
        <taxon>Metazoa</taxon>
        <taxon>Ecdysozoa</taxon>
        <taxon>Arthropoda</taxon>
        <taxon>Chelicerata</taxon>
        <taxon>Arachnida</taxon>
        <taxon>Acari</taxon>
        <taxon>Parasitiformes</taxon>
        <taxon>Mesostigmata</taxon>
        <taxon>Gamasina</taxon>
        <taxon>Dermanyssoidea</taxon>
        <taxon>Laelapidae</taxon>
        <taxon>Tropilaelaps</taxon>
    </lineage>
</organism>
<dbReference type="Gene3D" id="1.20.1250.20">
    <property type="entry name" value="MFS general substrate transporter like domains"/>
    <property type="match status" value="2"/>
</dbReference>
<gene>
    <name evidence="8" type="ORF">BIW11_00749</name>
</gene>
<dbReference type="Proteomes" id="UP000192247">
    <property type="component" value="Unassembled WGS sequence"/>
</dbReference>
<evidence type="ECO:0000256" key="4">
    <source>
        <dbReference type="ARBA" id="ARBA00022989"/>
    </source>
</evidence>
<dbReference type="SUPFAM" id="SSF103473">
    <property type="entry name" value="MFS general substrate transporter"/>
    <property type="match status" value="1"/>
</dbReference>
<evidence type="ECO:0000256" key="2">
    <source>
        <dbReference type="ARBA" id="ARBA00022448"/>
    </source>
</evidence>
<name>A0A1V9XPZ8_9ACAR</name>
<reference evidence="8 9" key="1">
    <citation type="journal article" date="2017" name="Gigascience">
        <title>Draft genome of the honey bee ectoparasitic mite, Tropilaelaps mercedesae, is shaped by the parasitic life history.</title>
        <authorList>
            <person name="Dong X."/>
            <person name="Armstrong S.D."/>
            <person name="Xia D."/>
            <person name="Makepeace B.L."/>
            <person name="Darby A.C."/>
            <person name="Kadowaki T."/>
        </authorList>
    </citation>
    <scope>NUCLEOTIDE SEQUENCE [LARGE SCALE GENOMIC DNA]</scope>
    <source>
        <strain evidence="8">Wuxi-XJTLU</strain>
    </source>
</reference>
<keyword evidence="2" id="KW-0813">Transport</keyword>
<dbReference type="Pfam" id="PF07690">
    <property type="entry name" value="MFS_1"/>
    <property type="match status" value="1"/>
</dbReference>
<feature type="chain" id="PRO_5011963729" evidence="7">
    <location>
        <begin position="27"/>
        <end position="427"/>
    </location>
</feature>
<dbReference type="STRING" id="418985.A0A1V9XPZ8"/>
<comment type="subcellular location">
    <subcellularLocation>
        <location evidence="1">Membrane</location>
        <topology evidence="1">Multi-pass membrane protein</topology>
    </subcellularLocation>
</comment>
<sequence>MKGYRPPSSVTLGLLCLGLLLQGASDAHMASFLSEHAPLVGMSTSQYGIIMGANSIVAITMLPVIAKLTMLNLISDKAFLILGYLVDATAMLSMASVDYLGLRGPIFFFTLLALRVVQSLGSTIGFNLVYSVSGSELPDHSHITVPFLECMYGVGMTMGPAISGALYDVGGFPLPFIYHSGVLYSLVVFAYVFLPRSSTSPAEETSVSLCLLTRPTILVCMLMVATSNLVDTFNDSTFARLLSKFNLSTTAVGLSFFLPAGSYTVSSLVAGFVTHEPAARRVVLLVCALSAIGALLFIPPIVPLPRHPLWVVHVSEVVLGLSIGPFYVYSYLIICDDLDQITNAKTAHTATAAVTNWSSFFGCFVGPVLGNFITEASSLEDASVVITAITACTTVIYIIHTIIRSTQVEEKLQISPIGGIANGPART</sequence>
<evidence type="ECO:0000256" key="7">
    <source>
        <dbReference type="SAM" id="SignalP"/>
    </source>
</evidence>
<feature type="transmembrane region" description="Helical" evidence="6">
    <location>
        <begin position="45"/>
        <end position="66"/>
    </location>
</feature>
<evidence type="ECO:0000256" key="1">
    <source>
        <dbReference type="ARBA" id="ARBA00004141"/>
    </source>
</evidence>
<keyword evidence="4 6" id="KW-1133">Transmembrane helix</keyword>
<feature type="transmembrane region" description="Helical" evidence="6">
    <location>
        <begin position="150"/>
        <end position="170"/>
    </location>
</feature>
<comment type="caution">
    <text evidence="8">The sequence shown here is derived from an EMBL/GenBank/DDBJ whole genome shotgun (WGS) entry which is preliminary data.</text>
</comment>
<feature type="transmembrane region" description="Helical" evidence="6">
    <location>
        <begin position="350"/>
        <end position="370"/>
    </location>
</feature>
<feature type="signal peptide" evidence="7">
    <location>
        <begin position="1"/>
        <end position="26"/>
    </location>
</feature>
<dbReference type="InterPro" id="IPR011701">
    <property type="entry name" value="MFS"/>
</dbReference>
<feature type="transmembrane region" description="Helical" evidence="6">
    <location>
        <begin position="245"/>
        <end position="270"/>
    </location>
</feature>